<dbReference type="InterPro" id="IPR005791">
    <property type="entry name" value="SecD"/>
</dbReference>
<evidence type="ECO:0000313" key="14">
    <source>
        <dbReference type="Proteomes" id="UP000244519"/>
    </source>
</evidence>
<dbReference type="Pfam" id="PF22599">
    <property type="entry name" value="SecDF_P1_head"/>
    <property type="match status" value="1"/>
</dbReference>
<organism evidence="13 14">
    <name type="scientific">Candidatus Fokinia solitaria</name>
    <dbReference type="NCBI Taxonomy" id="1802984"/>
    <lineage>
        <taxon>Bacteria</taxon>
        <taxon>Pseudomonadati</taxon>
        <taxon>Pseudomonadota</taxon>
        <taxon>Alphaproteobacteria</taxon>
        <taxon>Rickettsiales</taxon>
        <taxon>Candidatus Midichloriaceae</taxon>
        <taxon>Candidatus Fokinia</taxon>
    </lineage>
</organism>
<dbReference type="GO" id="GO:0043952">
    <property type="term" value="P:protein transport by the Sec complex"/>
    <property type="evidence" value="ECO:0007669"/>
    <property type="project" value="UniProtKB-UniRule"/>
</dbReference>
<evidence type="ECO:0000256" key="7">
    <source>
        <dbReference type="ARBA" id="ARBA00023010"/>
    </source>
</evidence>
<feature type="transmembrane region" description="Helical" evidence="9">
    <location>
        <begin position="356"/>
        <end position="375"/>
    </location>
</feature>
<dbReference type="Pfam" id="PF02355">
    <property type="entry name" value="SecD_SecF_C"/>
    <property type="match status" value="1"/>
</dbReference>
<dbReference type="KEGG" id="fso:Fsol_00100"/>
<keyword evidence="7 9" id="KW-0811">Translocation</keyword>
<dbReference type="GO" id="GO:0065002">
    <property type="term" value="P:intracellular protein transmembrane transport"/>
    <property type="evidence" value="ECO:0007669"/>
    <property type="project" value="UniProtKB-UniRule"/>
</dbReference>
<evidence type="ECO:0000256" key="1">
    <source>
        <dbReference type="ARBA" id="ARBA00004651"/>
    </source>
</evidence>
<evidence type="ECO:0000256" key="9">
    <source>
        <dbReference type="HAMAP-Rule" id="MF_01463"/>
    </source>
</evidence>
<keyword evidence="14" id="KW-1185">Reference proteome</keyword>
<dbReference type="Gene3D" id="1.20.1640.10">
    <property type="entry name" value="Multidrug efflux transporter AcrB transmembrane domain"/>
    <property type="match status" value="1"/>
</dbReference>
<evidence type="ECO:0000259" key="12">
    <source>
        <dbReference type="Pfam" id="PF22599"/>
    </source>
</evidence>
<comment type="function">
    <text evidence="9">Part of the Sec protein translocase complex. Interacts with the SecYEG preprotein conducting channel. SecDF uses the proton motive force (PMF) to complete protein translocation after the ATP-dependent function of SecA.</text>
</comment>
<dbReference type="InterPro" id="IPR001036">
    <property type="entry name" value="Acrflvin-R"/>
</dbReference>
<evidence type="ECO:0000256" key="4">
    <source>
        <dbReference type="ARBA" id="ARBA00022692"/>
    </source>
</evidence>
<dbReference type="InterPro" id="IPR048631">
    <property type="entry name" value="SecD_1st"/>
</dbReference>
<dbReference type="InterPro" id="IPR055344">
    <property type="entry name" value="SecD_SecF_C_bact"/>
</dbReference>
<gene>
    <name evidence="9" type="primary">secD</name>
    <name evidence="13" type="ORF">Fsol_00100</name>
</gene>
<dbReference type="HAMAP" id="MF_01463_B">
    <property type="entry name" value="SecD_B"/>
    <property type="match status" value="1"/>
</dbReference>
<dbReference type="Gene3D" id="3.30.70.3400">
    <property type="match status" value="1"/>
</dbReference>
<accession>A0A2U8BRE8</accession>
<dbReference type="NCBIfam" id="TIGR00916">
    <property type="entry name" value="2A0604s01"/>
    <property type="match status" value="1"/>
</dbReference>
<dbReference type="PRINTS" id="PR00702">
    <property type="entry name" value="ACRIFLAVINRP"/>
</dbReference>
<feature type="domain" description="Protein translocase subunit SecDF P1" evidence="11">
    <location>
        <begin position="150"/>
        <end position="207"/>
    </location>
</feature>
<evidence type="ECO:0000256" key="6">
    <source>
        <dbReference type="ARBA" id="ARBA00022989"/>
    </source>
</evidence>
<evidence type="ECO:0000256" key="5">
    <source>
        <dbReference type="ARBA" id="ARBA00022927"/>
    </source>
</evidence>
<keyword evidence="5 9" id="KW-0653">Protein transport</keyword>
<keyword evidence="4 9" id="KW-0812">Transmembrane</keyword>
<dbReference type="EMBL" id="CP025989">
    <property type="protein sequence ID" value="AWD32909.1"/>
    <property type="molecule type" value="Genomic_DNA"/>
</dbReference>
<dbReference type="Proteomes" id="UP000244519">
    <property type="component" value="Chromosome"/>
</dbReference>
<reference evidence="13 14" key="1">
    <citation type="journal article" date="2018" name="Genome Biol. Evol.">
        <title>The Genome Sequence of "Candidatus Fokinia solitaria": Insights on Reductive Evolution in Rickettsiales.</title>
        <authorList>
            <person name="Floriano A.M."/>
            <person name="Castelli M."/>
            <person name="Krenek S."/>
            <person name="Berendonk T.U."/>
            <person name="Bazzocchi C."/>
            <person name="Petroni G."/>
            <person name="Sassera D."/>
        </authorList>
    </citation>
    <scope>NUCLEOTIDE SEQUENCE [LARGE SCALE GENOMIC DNA]</scope>
    <source>
        <strain evidence="13">Rio ETE_ALG 3VII</strain>
    </source>
</reference>
<feature type="transmembrane region" description="Helical" evidence="9">
    <location>
        <begin position="380"/>
        <end position="400"/>
    </location>
</feature>
<dbReference type="NCBIfam" id="TIGR01129">
    <property type="entry name" value="secD"/>
    <property type="match status" value="1"/>
</dbReference>
<dbReference type="SUPFAM" id="SSF82866">
    <property type="entry name" value="Multidrug efflux transporter AcrB transmembrane domain"/>
    <property type="match status" value="1"/>
</dbReference>
<name>A0A2U8BRE8_9RICK</name>
<dbReference type="GO" id="GO:0005886">
    <property type="term" value="C:plasma membrane"/>
    <property type="evidence" value="ECO:0007669"/>
    <property type="project" value="UniProtKB-SubCell"/>
</dbReference>
<evidence type="ECO:0000256" key="8">
    <source>
        <dbReference type="ARBA" id="ARBA00023136"/>
    </source>
</evidence>
<comment type="subunit">
    <text evidence="9">Forms a complex with SecF. Part of the essential Sec protein translocation apparatus which comprises SecA, SecYEG and auxiliary proteins SecDF-YajC and YidC.</text>
</comment>
<evidence type="ECO:0000313" key="13">
    <source>
        <dbReference type="EMBL" id="AWD32909.1"/>
    </source>
</evidence>
<dbReference type="AlphaFoldDB" id="A0A2U8BRE8"/>
<dbReference type="InterPro" id="IPR022813">
    <property type="entry name" value="SecD/SecF_arch_bac"/>
</dbReference>
<evidence type="ECO:0000259" key="10">
    <source>
        <dbReference type="Pfam" id="PF02355"/>
    </source>
</evidence>
<keyword evidence="2 9" id="KW-0813">Transport</keyword>
<evidence type="ECO:0000256" key="2">
    <source>
        <dbReference type="ARBA" id="ARBA00022448"/>
    </source>
</evidence>
<feature type="transmembrane region" description="Helical" evidence="9">
    <location>
        <begin position="406"/>
        <end position="427"/>
    </location>
</feature>
<dbReference type="InterPro" id="IPR048634">
    <property type="entry name" value="SecD_SecF_C"/>
</dbReference>
<protein>
    <recommendedName>
        <fullName evidence="9">Protein translocase subunit SecD</fullName>
    </recommendedName>
</protein>
<dbReference type="InterPro" id="IPR054384">
    <property type="entry name" value="SecDF_P1_head"/>
</dbReference>
<dbReference type="GO" id="GO:0015450">
    <property type="term" value="F:protein-transporting ATPase activity"/>
    <property type="evidence" value="ECO:0007669"/>
    <property type="project" value="InterPro"/>
</dbReference>
<dbReference type="PANTHER" id="PTHR30081:SF1">
    <property type="entry name" value="PROTEIN TRANSLOCASE SUBUNIT SECD"/>
    <property type="match status" value="1"/>
</dbReference>
<evidence type="ECO:0000256" key="3">
    <source>
        <dbReference type="ARBA" id="ARBA00022475"/>
    </source>
</evidence>
<dbReference type="Pfam" id="PF21760">
    <property type="entry name" value="SecD_1st"/>
    <property type="match status" value="1"/>
</dbReference>
<comment type="caution">
    <text evidence="9">Lacks conserved residue(s) required for the propagation of feature annotation.</text>
</comment>
<proteinExistence type="inferred from homology"/>
<evidence type="ECO:0000259" key="11">
    <source>
        <dbReference type="Pfam" id="PF21760"/>
    </source>
</evidence>
<keyword evidence="3 9" id="KW-1003">Cell membrane</keyword>
<feature type="domain" description="Protein export membrane protein SecD/SecF C-terminal" evidence="10">
    <location>
        <begin position="337"/>
        <end position="506"/>
    </location>
</feature>
<feature type="transmembrane region" description="Helical" evidence="9">
    <location>
        <begin position="488"/>
        <end position="516"/>
    </location>
</feature>
<comment type="similarity">
    <text evidence="9">Belongs to the SecD/SecF family. SecD subfamily.</text>
</comment>
<sequence length="526" mass="58032">MNYSKWSLTLYCLVCFFFTYCAIPTFLNAKGIKYNERHFITAPITMGLDLKGGISITAELDINSYIKTALESKSTDIESFLYKNNISYSSIDIQDNVLQIVGVKLDERQLKELVSDLGKTTCTQCVTETTNGINITLTEKHNQIITESLIERIIEIIKKRVDESGTKEIEVIKFQENKILLNIPGIYDMQSIKRLLGTTAKLELKEVVLSDKQRTRSTSMEELPLLNNDIDQKKLYVYKRPIIDGSMIVDARALSNGGEYVVSFSLNSEGAQKFGTYTSKNVGKYIAIVIDNRIISAPSIKEPIRGGNGMISGSFSLESANELASMLRSGSLPVALTIVEEKVIGPTLGEASVHSGTVATIIALLCIVVFMILFYKIWGLFTNISLFLNLVIIIGIISLMNATLTLPGIAGIVLTLGMAVDANILIFEKIKEELRHIRTEEGSISKKHIVATIKKSYAQVMRTILDANITTIIAALALYIFGMSALRGFAVTITVGILSSVFTAVGTTYFCAAIWCSNLKAKRLEM</sequence>
<comment type="subcellular location">
    <subcellularLocation>
        <location evidence="1 9">Cell membrane</location>
        <topology evidence="1 9">Multi-pass membrane protein</topology>
    </subcellularLocation>
</comment>
<dbReference type="PANTHER" id="PTHR30081">
    <property type="entry name" value="PROTEIN-EXPORT MEMBRANE PROTEIN SEC"/>
    <property type="match status" value="1"/>
</dbReference>
<dbReference type="Gene3D" id="3.30.1360.200">
    <property type="match status" value="1"/>
</dbReference>
<keyword evidence="6 9" id="KW-1133">Transmembrane helix</keyword>
<dbReference type="GO" id="GO:0006605">
    <property type="term" value="P:protein targeting"/>
    <property type="evidence" value="ECO:0007669"/>
    <property type="project" value="UniProtKB-UniRule"/>
</dbReference>
<keyword evidence="8 9" id="KW-0472">Membrane</keyword>
<feature type="transmembrane region" description="Helical" evidence="9">
    <location>
        <begin position="464"/>
        <end position="482"/>
    </location>
</feature>
<feature type="domain" description="SecDF P1 head subdomain" evidence="12">
    <location>
        <begin position="229"/>
        <end position="334"/>
    </location>
</feature>